<name>A0A4Y2IWB5_ARAVE</name>
<reference evidence="1 2" key="1">
    <citation type="journal article" date="2019" name="Sci. Rep.">
        <title>Orb-weaving spider Araneus ventricosus genome elucidates the spidroin gene catalogue.</title>
        <authorList>
            <person name="Kono N."/>
            <person name="Nakamura H."/>
            <person name="Ohtoshi R."/>
            <person name="Moran D.A.P."/>
            <person name="Shinohara A."/>
            <person name="Yoshida Y."/>
            <person name="Fujiwara M."/>
            <person name="Mori M."/>
            <person name="Tomita M."/>
            <person name="Arakawa K."/>
        </authorList>
    </citation>
    <scope>NUCLEOTIDE SEQUENCE [LARGE SCALE GENOMIC DNA]</scope>
</reference>
<dbReference type="OrthoDB" id="8065733at2759"/>
<organism evidence="1 2">
    <name type="scientific">Araneus ventricosus</name>
    <name type="common">Orbweaver spider</name>
    <name type="synonym">Epeira ventricosa</name>
    <dbReference type="NCBI Taxonomy" id="182803"/>
    <lineage>
        <taxon>Eukaryota</taxon>
        <taxon>Metazoa</taxon>
        <taxon>Ecdysozoa</taxon>
        <taxon>Arthropoda</taxon>
        <taxon>Chelicerata</taxon>
        <taxon>Arachnida</taxon>
        <taxon>Araneae</taxon>
        <taxon>Araneomorphae</taxon>
        <taxon>Entelegynae</taxon>
        <taxon>Araneoidea</taxon>
        <taxon>Araneidae</taxon>
        <taxon>Araneus</taxon>
    </lineage>
</organism>
<dbReference type="Proteomes" id="UP000499080">
    <property type="component" value="Unassembled WGS sequence"/>
</dbReference>
<dbReference type="AlphaFoldDB" id="A0A4Y2IWB5"/>
<evidence type="ECO:0000313" key="2">
    <source>
        <dbReference type="Proteomes" id="UP000499080"/>
    </source>
</evidence>
<gene>
    <name evidence="1" type="ORF">AVEN_20654_1</name>
</gene>
<protein>
    <submittedName>
        <fullName evidence="1">Uncharacterized protein</fullName>
    </submittedName>
</protein>
<dbReference type="EMBL" id="BGPR01002990">
    <property type="protein sequence ID" value="GBM82133.1"/>
    <property type="molecule type" value="Genomic_DNA"/>
</dbReference>
<proteinExistence type="predicted"/>
<accession>A0A4Y2IWB5</accession>
<dbReference type="PANTHER" id="PTHR47331">
    <property type="entry name" value="PHD-TYPE DOMAIN-CONTAINING PROTEIN"/>
    <property type="match status" value="1"/>
</dbReference>
<evidence type="ECO:0000313" key="1">
    <source>
        <dbReference type="EMBL" id="GBM82133.1"/>
    </source>
</evidence>
<dbReference type="Pfam" id="PF05380">
    <property type="entry name" value="Peptidase_A17"/>
    <property type="match status" value="1"/>
</dbReference>
<sequence length="112" mass="12952">MLRDLSISSYSFDKGQDVGPVETLGMLWHPKVDCLTYEVKIKDKNSSSRREVISEIARLYDPLGLIGPIITKDKIFTQGLWKIKLDWSEQLSPDAMKEWKKLYLKSSEVNNF</sequence>
<keyword evidence="2" id="KW-1185">Reference proteome</keyword>
<dbReference type="InterPro" id="IPR008042">
    <property type="entry name" value="Retrotrans_Pao"/>
</dbReference>
<comment type="caution">
    <text evidence="1">The sequence shown here is derived from an EMBL/GenBank/DDBJ whole genome shotgun (WGS) entry which is preliminary data.</text>
</comment>